<comment type="caution">
    <text evidence="3">The sequence shown here is derived from an EMBL/GenBank/DDBJ whole genome shotgun (WGS) entry which is preliminary data.</text>
</comment>
<dbReference type="InterPro" id="IPR035940">
    <property type="entry name" value="CAP_sf"/>
</dbReference>
<dbReference type="SUPFAM" id="SSF55797">
    <property type="entry name" value="PR-1-like"/>
    <property type="match status" value="1"/>
</dbReference>
<name>A0AAN9TYT0_9PEZI</name>
<keyword evidence="4" id="KW-1185">Reference proteome</keyword>
<dbReference type="PRINTS" id="PR00837">
    <property type="entry name" value="V5TPXLIKE"/>
</dbReference>
<evidence type="ECO:0000313" key="4">
    <source>
        <dbReference type="Proteomes" id="UP001320245"/>
    </source>
</evidence>
<keyword evidence="1" id="KW-0732">Signal</keyword>
<evidence type="ECO:0000313" key="3">
    <source>
        <dbReference type="EMBL" id="KAK7729848.1"/>
    </source>
</evidence>
<dbReference type="SMART" id="SM00198">
    <property type="entry name" value="SCP"/>
    <property type="match status" value="1"/>
</dbReference>
<dbReference type="Proteomes" id="UP001320245">
    <property type="component" value="Unassembled WGS sequence"/>
</dbReference>
<gene>
    <name evidence="3" type="ORF">SLS53_009146</name>
</gene>
<dbReference type="FunFam" id="3.40.33.10:FF:000018">
    <property type="entry name" value="SCP-like extracellular protein, putative"/>
    <property type="match status" value="1"/>
</dbReference>
<dbReference type="GO" id="GO:0005576">
    <property type="term" value="C:extracellular region"/>
    <property type="evidence" value="ECO:0007669"/>
    <property type="project" value="InterPro"/>
</dbReference>
<dbReference type="CDD" id="cd05380">
    <property type="entry name" value="CAP_euk"/>
    <property type="match status" value="1"/>
</dbReference>
<protein>
    <recommendedName>
        <fullName evidence="2">SCP domain-containing protein</fullName>
    </recommendedName>
</protein>
<dbReference type="InterPro" id="IPR014044">
    <property type="entry name" value="CAP_dom"/>
</dbReference>
<dbReference type="Pfam" id="PF00188">
    <property type="entry name" value="CAP"/>
    <property type="match status" value="1"/>
</dbReference>
<accession>A0AAN9TYT0</accession>
<evidence type="ECO:0000256" key="1">
    <source>
        <dbReference type="SAM" id="SignalP"/>
    </source>
</evidence>
<dbReference type="InterPro" id="IPR001283">
    <property type="entry name" value="CRISP-related"/>
</dbReference>
<dbReference type="PROSITE" id="PS01009">
    <property type="entry name" value="CRISP_1"/>
    <property type="match status" value="1"/>
</dbReference>
<dbReference type="Gene3D" id="3.40.33.10">
    <property type="entry name" value="CAP"/>
    <property type="match status" value="1"/>
</dbReference>
<evidence type="ECO:0000259" key="2">
    <source>
        <dbReference type="SMART" id="SM00198"/>
    </source>
</evidence>
<dbReference type="InterPro" id="IPR018244">
    <property type="entry name" value="Allrgn_V5/Tpx1_CS"/>
</dbReference>
<feature type="domain" description="SCP" evidence="2">
    <location>
        <begin position="119"/>
        <end position="272"/>
    </location>
</feature>
<dbReference type="AlphaFoldDB" id="A0AAN9TYT0"/>
<proteinExistence type="predicted"/>
<organism evidence="3 4">
    <name type="scientific">Cytospora paraplurivora</name>
    <dbReference type="NCBI Taxonomy" id="2898453"/>
    <lineage>
        <taxon>Eukaryota</taxon>
        <taxon>Fungi</taxon>
        <taxon>Dikarya</taxon>
        <taxon>Ascomycota</taxon>
        <taxon>Pezizomycotina</taxon>
        <taxon>Sordariomycetes</taxon>
        <taxon>Sordariomycetidae</taxon>
        <taxon>Diaporthales</taxon>
        <taxon>Cytosporaceae</taxon>
        <taxon>Cytospora</taxon>
    </lineage>
</organism>
<reference evidence="3 4" key="1">
    <citation type="journal article" date="2023" name="PLoS ONE">
        <title>Cytospora paraplurivora sp. nov. isolated from orchards with fruit tree decline syndrome in Ontario, Canada.</title>
        <authorList>
            <person name="Ilyukhin E."/>
            <person name="Nguyen H.D.T."/>
            <person name="Castle A.J."/>
            <person name="Ellouze W."/>
        </authorList>
    </citation>
    <scope>NUCLEOTIDE SEQUENCE [LARGE SCALE GENOMIC DNA]</scope>
    <source>
        <strain evidence="3 4">FDS-564</strain>
    </source>
</reference>
<feature type="chain" id="PRO_5042914408" description="SCP domain-containing protein" evidence="1">
    <location>
        <begin position="18"/>
        <end position="293"/>
    </location>
</feature>
<sequence>MKSSTFLLLSGASVALASPIMDVVVETDVYYYTVTKEVTTVETVPAGAPAGHAAGGPAEAVVATSSSSSAYTSSTSVPVVTVTIGATSSATTAAAVTTQEAVVAASSTVEAASTASPTDFAGTATYHHNIHRTNNSAPSVTYDDTYASYASTVAASCKFAHDLTPGGGGYGQNIAMYAATDADSMTEELAISQAITQMWYNGEIDLYPSNAYGKSDPDMSNFEGWGHYSQIVWVGSTAVGCAAQYCEAGTMEPNMAAWYSVCNYYPAGNVDGEYGDNVLAPNGGSTVSVDVPE</sequence>
<feature type="signal peptide" evidence="1">
    <location>
        <begin position="1"/>
        <end position="17"/>
    </location>
</feature>
<dbReference type="EMBL" id="JAJSPL020000066">
    <property type="protein sequence ID" value="KAK7729848.1"/>
    <property type="molecule type" value="Genomic_DNA"/>
</dbReference>
<dbReference type="PANTHER" id="PTHR10334">
    <property type="entry name" value="CYSTEINE-RICH SECRETORY PROTEIN-RELATED"/>
    <property type="match status" value="1"/>
</dbReference>